<dbReference type="SUPFAM" id="SSF52540">
    <property type="entry name" value="P-loop containing nucleoside triphosphate hydrolases"/>
    <property type="match status" value="2"/>
</dbReference>
<dbReference type="InterPro" id="IPR038718">
    <property type="entry name" value="SNF2-like_sf"/>
</dbReference>
<dbReference type="Gene3D" id="3.40.50.300">
    <property type="entry name" value="P-loop containing nucleotide triphosphate hydrolases"/>
    <property type="match status" value="1"/>
</dbReference>
<evidence type="ECO:0000256" key="1">
    <source>
        <dbReference type="ARBA" id="ARBA00022801"/>
    </source>
</evidence>
<name>A0A9P1RAJ4_PSEAI</name>
<evidence type="ECO:0000259" key="4">
    <source>
        <dbReference type="PROSITE" id="PS51194"/>
    </source>
</evidence>
<sequence>MFMRRSKPPLLRDAVFDGYDYGLSFSYVEGLGKVLGGLGARCYKRQGHKLHNAWRVPKGRIHEDAPEFFKALKDFAGDAFEETQESFIRKLDQSREKVEGSAFAAGLNLTLARMSGGFVLAYGDFHPGLVALYKRMQGIFSKVGSAWKIRTTPETLRANIIDALGVPEDQVKVLLGEHQMLDDGAVVKTPEWDTIAVGGVMPEATGAAGEESVNEIYLASIESIRKIDWSPAKLNAALTRYELYDYQRLGVAHLIGRSSALLADDMGLGKTRQAVVAADIQSQGRQTLIITLNSLLMNWKREIEGICPGAKVAIQKYDPTAQWIVVNYEQLDRYVNLAKRFHVMVIDEAHRLKEPSAAWTRHAFNIAAAVPNRYLLTGTPVLNRESELHTLLRLSGHPIGEMPLKEFCEQFAGSSEFRSQLRARLSDWMLRRTKDVLTNLKGKQHQKLAVSLSAEERKDYQEVLRSDKTPLARIGTLRAMIERFKSKVAIDLVKDLDPEDKAIIFCEFTETVEALKSALDDLGIKAVTYTGKHSRTQRQKAEDLFQQDDSVRVFIGTTSAAGTGINLTAANYVIFTSLPWTPALQDQAEDRAYRNGQLRMVVVKIPLVEDSIDQALWNMLGAKRAVARDLIEPEPGNAEQRAMEQLAAEMLRAA</sequence>
<dbReference type="Gene3D" id="3.40.50.10810">
    <property type="entry name" value="Tandem AAA-ATPase domain"/>
    <property type="match status" value="1"/>
</dbReference>
<dbReference type="EMBL" id="CVVU01000245">
    <property type="protein sequence ID" value="CRP83045.1"/>
    <property type="molecule type" value="Genomic_DNA"/>
</dbReference>
<accession>A0A9P1RAJ4</accession>
<feature type="domain" description="Helicase C-terminal" evidence="4">
    <location>
        <begin position="476"/>
        <end position="644"/>
    </location>
</feature>
<dbReference type="Proteomes" id="UP000045039">
    <property type="component" value="Unassembled WGS sequence"/>
</dbReference>
<dbReference type="PANTHER" id="PTHR45766:SF6">
    <property type="entry name" value="SWI_SNF-RELATED MATRIX-ASSOCIATED ACTIN-DEPENDENT REGULATOR OF CHROMATIN SUBFAMILY A-LIKE PROTEIN 1"/>
    <property type="match status" value="1"/>
</dbReference>
<dbReference type="InterPro" id="IPR049730">
    <property type="entry name" value="SNF2/RAD54-like_C"/>
</dbReference>
<dbReference type="InterPro" id="IPR027417">
    <property type="entry name" value="P-loop_NTPase"/>
</dbReference>
<evidence type="ECO:0000313" key="6">
    <source>
        <dbReference type="Proteomes" id="UP000045039"/>
    </source>
</evidence>
<dbReference type="Pfam" id="PF00271">
    <property type="entry name" value="Helicase_C"/>
    <property type="match status" value="1"/>
</dbReference>
<dbReference type="InterPro" id="IPR014001">
    <property type="entry name" value="Helicase_ATP-bd"/>
</dbReference>
<keyword evidence="2" id="KW-0347">Helicase</keyword>
<dbReference type="PROSITE" id="PS51194">
    <property type="entry name" value="HELICASE_CTER"/>
    <property type="match status" value="1"/>
</dbReference>
<evidence type="ECO:0000259" key="3">
    <source>
        <dbReference type="PROSITE" id="PS51192"/>
    </source>
</evidence>
<dbReference type="AlphaFoldDB" id="A0A9P1RAJ4"/>
<proteinExistence type="predicted"/>
<dbReference type="SMART" id="SM00487">
    <property type="entry name" value="DEXDc"/>
    <property type="match status" value="1"/>
</dbReference>
<gene>
    <name evidence="5" type="primary">rapA_5</name>
    <name evidence="5" type="ORF">PAERUG_P19_London_7_VIM_2_05_10_05710</name>
</gene>
<keyword evidence="2" id="KW-0067">ATP-binding</keyword>
<dbReference type="CDD" id="cd17919">
    <property type="entry name" value="DEXHc_Snf"/>
    <property type="match status" value="1"/>
</dbReference>
<dbReference type="GO" id="GO:0016787">
    <property type="term" value="F:hydrolase activity"/>
    <property type="evidence" value="ECO:0007669"/>
    <property type="project" value="UniProtKB-KW"/>
</dbReference>
<dbReference type="RefSeq" id="WP_003149214.1">
    <property type="nucleotide sequence ID" value="NZ_CAADND010000443.1"/>
</dbReference>
<dbReference type="SMART" id="SM00490">
    <property type="entry name" value="HELICc"/>
    <property type="match status" value="1"/>
</dbReference>
<dbReference type="GO" id="GO:0005524">
    <property type="term" value="F:ATP binding"/>
    <property type="evidence" value="ECO:0007669"/>
    <property type="project" value="InterPro"/>
</dbReference>
<evidence type="ECO:0000313" key="5">
    <source>
        <dbReference type="EMBL" id="CRP83045.1"/>
    </source>
</evidence>
<dbReference type="InterPro" id="IPR000330">
    <property type="entry name" value="SNF2_N"/>
</dbReference>
<dbReference type="PANTHER" id="PTHR45766">
    <property type="entry name" value="DNA ANNEALING HELICASE AND ENDONUCLEASE ZRANB3 FAMILY MEMBER"/>
    <property type="match status" value="1"/>
</dbReference>
<dbReference type="GO" id="GO:0006281">
    <property type="term" value="P:DNA repair"/>
    <property type="evidence" value="ECO:0007669"/>
    <property type="project" value="TreeGrafter"/>
</dbReference>
<dbReference type="PROSITE" id="PS51192">
    <property type="entry name" value="HELICASE_ATP_BIND_1"/>
    <property type="match status" value="1"/>
</dbReference>
<feature type="domain" description="Helicase ATP-binding" evidence="3">
    <location>
        <begin position="251"/>
        <end position="398"/>
    </location>
</feature>
<keyword evidence="1" id="KW-0378">Hydrolase</keyword>
<evidence type="ECO:0000256" key="2">
    <source>
        <dbReference type="ARBA" id="ARBA00022806"/>
    </source>
</evidence>
<dbReference type="GO" id="GO:0031297">
    <property type="term" value="P:replication fork processing"/>
    <property type="evidence" value="ECO:0007669"/>
    <property type="project" value="TreeGrafter"/>
</dbReference>
<dbReference type="GO" id="GO:0004386">
    <property type="term" value="F:helicase activity"/>
    <property type="evidence" value="ECO:0007669"/>
    <property type="project" value="UniProtKB-KW"/>
</dbReference>
<keyword evidence="2" id="KW-0547">Nucleotide-binding</keyword>
<dbReference type="InterPro" id="IPR001650">
    <property type="entry name" value="Helicase_C-like"/>
</dbReference>
<protein>
    <submittedName>
        <fullName evidence="5">RNA polymerase-associated protein RapA</fullName>
    </submittedName>
</protein>
<dbReference type="CDD" id="cd18793">
    <property type="entry name" value="SF2_C_SNF"/>
    <property type="match status" value="1"/>
</dbReference>
<organism evidence="5 6">
    <name type="scientific">Pseudomonas aeruginosa</name>
    <dbReference type="NCBI Taxonomy" id="287"/>
    <lineage>
        <taxon>Bacteria</taxon>
        <taxon>Pseudomonadati</taxon>
        <taxon>Pseudomonadota</taxon>
        <taxon>Gammaproteobacteria</taxon>
        <taxon>Pseudomonadales</taxon>
        <taxon>Pseudomonadaceae</taxon>
        <taxon>Pseudomonas</taxon>
    </lineage>
</organism>
<dbReference type="Pfam" id="PF00176">
    <property type="entry name" value="SNF2-rel_dom"/>
    <property type="match status" value="1"/>
</dbReference>
<comment type="caution">
    <text evidence="5">The sequence shown here is derived from an EMBL/GenBank/DDBJ whole genome shotgun (WGS) entry which is preliminary data.</text>
</comment>
<reference evidence="6" key="1">
    <citation type="submission" date="2015-06" db="EMBL/GenBank/DDBJ databases">
        <authorList>
            <person name="Radhakrishnan Rajesh"/>
            <person name="Underwood Anthony"/>
            <person name="Al-Shahib Ali"/>
        </authorList>
    </citation>
    <scope>NUCLEOTIDE SEQUENCE [LARGE SCALE GENOMIC DNA]</scope>
    <source>
        <strain evidence="6">P19_London_7_VIM_2_05_10</strain>
    </source>
</reference>